<protein>
    <submittedName>
        <fullName evidence="7">RNA polymerase sigma-70 factor</fullName>
    </submittedName>
</protein>
<dbReference type="InterPro" id="IPR013325">
    <property type="entry name" value="RNA_pol_sigma_r2"/>
</dbReference>
<dbReference type="Pfam" id="PF08281">
    <property type="entry name" value="Sigma70_r4_2"/>
    <property type="match status" value="1"/>
</dbReference>
<evidence type="ECO:0000256" key="2">
    <source>
        <dbReference type="ARBA" id="ARBA00023015"/>
    </source>
</evidence>
<dbReference type="SUPFAM" id="SSF88659">
    <property type="entry name" value="Sigma3 and sigma4 domains of RNA polymerase sigma factors"/>
    <property type="match status" value="1"/>
</dbReference>
<dbReference type="NCBIfam" id="TIGR02985">
    <property type="entry name" value="Sig70_bacteroi1"/>
    <property type="match status" value="1"/>
</dbReference>
<dbReference type="InterPro" id="IPR013249">
    <property type="entry name" value="RNA_pol_sigma70_r4_t2"/>
</dbReference>
<keyword evidence="3" id="KW-0731">Sigma factor</keyword>
<dbReference type="SUPFAM" id="SSF88946">
    <property type="entry name" value="Sigma2 domain of RNA polymerase sigma factors"/>
    <property type="match status" value="1"/>
</dbReference>
<evidence type="ECO:0000259" key="5">
    <source>
        <dbReference type="Pfam" id="PF04542"/>
    </source>
</evidence>
<dbReference type="Gene3D" id="1.10.1740.10">
    <property type="match status" value="1"/>
</dbReference>
<name>A0AAE3SIT7_9BACT</name>
<comment type="caution">
    <text evidence="7">The sequence shown here is derived from an EMBL/GenBank/DDBJ whole genome shotgun (WGS) entry which is preliminary data.</text>
</comment>
<dbReference type="CDD" id="cd06171">
    <property type="entry name" value="Sigma70_r4"/>
    <property type="match status" value="1"/>
</dbReference>
<dbReference type="InterPro" id="IPR014284">
    <property type="entry name" value="RNA_pol_sigma-70_dom"/>
</dbReference>
<evidence type="ECO:0000313" key="7">
    <source>
        <dbReference type="EMBL" id="MCW3804744.1"/>
    </source>
</evidence>
<dbReference type="PANTHER" id="PTHR43133:SF46">
    <property type="entry name" value="RNA POLYMERASE SIGMA-70 FACTOR ECF SUBFAMILY"/>
    <property type="match status" value="1"/>
</dbReference>
<feature type="domain" description="RNA polymerase sigma factor 70 region 4 type 2" evidence="6">
    <location>
        <begin position="125"/>
        <end position="177"/>
    </location>
</feature>
<dbReference type="PANTHER" id="PTHR43133">
    <property type="entry name" value="RNA POLYMERASE ECF-TYPE SIGMA FACTO"/>
    <property type="match status" value="1"/>
</dbReference>
<sequence length="197" mass="23035">MSNIEFRTKLKNGDPDSFSSFYLETYPRLIGYCSLFIKDSKQIEDFVQDCYENIWTQRKKINTSKSVESLLFVMLRNKCLNFLKSEKAHHSINLSDEFAINELQYLYQLDFTAKEGTSIEEELIQSLKKAISDLPEKRKNIFIQCKINGRKQKEVAEELGITVKAVEKHLREAKTQLRNQLKPKYAQLVIIISMLLN</sequence>
<dbReference type="GO" id="GO:0016987">
    <property type="term" value="F:sigma factor activity"/>
    <property type="evidence" value="ECO:0007669"/>
    <property type="project" value="UniProtKB-KW"/>
</dbReference>
<comment type="similarity">
    <text evidence="1">Belongs to the sigma-70 factor family. ECF subfamily.</text>
</comment>
<accession>A0AAE3SIT7</accession>
<reference evidence="7" key="1">
    <citation type="submission" date="2022-10" db="EMBL/GenBank/DDBJ databases">
        <authorList>
            <person name="Yu W.X."/>
        </authorList>
    </citation>
    <scope>NUCLEOTIDE SEQUENCE</scope>
    <source>
        <strain evidence="7">D04</strain>
    </source>
</reference>
<evidence type="ECO:0000259" key="6">
    <source>
        <dbReference type="Pfam" id="PF08281"/>
    </source>
</evidence>
<organism evidence="7 8">
    <name type="scientific">Plebeiibacterium marinum</name>
    <dbReference type="NCBI Taxonomy" id="2992111"/>
    <lineage>
        <taxon>Bacteria</taxon>
        <taxon>Pseudomonadati</taxon>
        <taxon>Bacteroidota</taxon>
        <taxon>Bacteroidia</taxon>
        <taxon>Marinilabiliales</taxon>
        <taxon>Marinilabiliaceae</taxon>
        <taxon>Plebeiibacterium</taxon>
    </lineage>
</organism>
<dbReference type="InterPro" id="IPR013324">
    <property type="entry name" value="RNA_pol_sigma_r3/r4-like"/>
</dbReference>
<dbReference type="Gene3D" id="1.10.10.10">
    <property type="entry name" value="Winged helix-like DNA-binding domain superfamily/Winged helix DNA-binding domain"/>
    <property type="match status" value="1"/>
</dbReference>
<dbReference type="NCBIfam" id="TIGR02937">
    <property type="entry name" value="sigma70-ECF"/>
    <property type="match status" value="1"/>
</dbReference>
<evidence type="ECO:0000256" key="3">
    <source>
        <dbReference type="ARBA" id="ARBA00023082"/>
    </source>
</evidence>
<dbReference type="AlphaFoldDB" id="A0AAE3SIT7"/>
<feature type="domain" description="RNA polymerase sigma-70 region 2" evidence="5">
    <location>
        <begin position="22"/>
        <end position="87"/>
    </location>
</feature>
<dbReference type="InterPro" id="IPR039425">
    <property type="entry name" value="RNA_pol_sigma-70-like"/>
</dbReference>
<keyword evidence="4" id="KW-0804">Transcription</keyword>
<dbReference type="EMBL" id="JAPDPI010000005">
    <property type="protein sequence ID" value="MCW3804744.1"/>
    <property type="molecule type" value="Genomic_DNA"/>
</dbReference>
<gene>
    <name evidence="7" type="ORF">OM074_03840</name>
</gene>
<evidence type="ECO:0000256" key="1">
    <source>
        <dbReference type="ARBA" id="ARBA00010641"/>
    </source>
</evidence>
<dbReference type="InterPro" id="IPR014327">
    <property type="entry name" value="RNA_pol_sigma70_bacteroid"/>
</dbReference>
<dbReference type="GO" id="GO:0003677">
    <property type="term" value="F:DNA binding"/>
    <property type="evidence" value="ECO:0007669"/>
    <property type="project" value="InterPro"/>
</dbReference>
<dbReference type="InterPro" id="IPR007627">
    <property type="entry name" value="RNA_pol_sigma70_r2"/>
</dbReference>
<evidence type="ECO:0000256" key="4">
    <source>
        <dbReference type="ARBA" id="ARBA00023163"/>
    </source>
</evidence>
<dbReference type="Proteomes" id="UP001207408">
    <property type="component" value="Unassembled WGS sequence"/>
</dbReference>
<dbReference type="Pfam" id="PF04542">
    <property type="entry name" value="Sigma70_r2"/>
    <property type="match status" value="1"/>
</dbReference>
<keyword evidence="2" id="KW-0805">Transcription regulation</keyword>
<dbReference type="RefSeq" id="WP_301197966.1">
    <property type="nucleotide sequence ID" value="NZ_JAPDPI010000005.1"/>
</dbReference>
<dbReference type="GO" id="GO:0006352">
    <property type="term" value="P:DNA-templated transcription initiation"/>
    <property type="evidence" value="ECO:0007669"/>
    <property type="project" value="InterPro"/>
</dbReference>
<dbReference type="InterPro" id="IPR036388">
    <property type="entry name" value="WH-like_DNA-bd_sf"/>
</dbReference>
<evidence type="ECO:0000313" key="8">
    <source>
        <dbReference type="Proteomes" id="UP001207408"/>
    </source>
</evidence>
<keyword evidence="8" id="KW-1185">Reference proteome</keyword>
<proteinExistence type="inferred from homology"/>